<dbReference type="Pfam" id="PF19314">
    <property type="entry name" value="DUF5917"/>
    <property type="match status" value="1"/>
</dbReference>
<sequence>MEDLQSRDSHVIPFSTNPFDDLEDEEEAEDDQLATPIINDHAHKDNNPFSSSSTDLDLMTEHWEELSDLLESPISNPFALQEFQQHLVSITRIIEGEEPISQQTTPCIELLLSENILEKLYLFSTKQRNYLSDIRQSLLVLFKSLLSRPGQPLFIHQQVLRPLNRLLRVCETAKDDKLSLSILCLLHQICLLIQENETCLDLFFTYGGGQVPSKFFIFSHLVSHIHDGGEGGARARDAMLFCLSVAERSSSSSLCDFIVSDTDFCQVLATGLSGLYSSLPVSVPLVDSEWVSPLNELEASVPELKNFMQALSYCNSVLQMAPLLICQAVSSLIKNGFLKQVLGPAILQASTDEAAVAIGYLCIFLNNITNPSLMKIFLQFLMTGESDGRNVCNIVIQYINNNINNKLVAMSLELFYILINLNCEDVLLWLLLQHLLLGNHIPPAQLPSVKVRDHYCVGPKRLLEMIPSCCSKAEELYLESILKSSPQASRDSSPLRDTPSLTDTPTRLDSPVLDYRDSPTSMSSNSSSTAFVTTTPIDSLINAQEVVFEYMSPQESYYNYLLESRAAIADCARSCRVWSSCYSNCVTRDNGPAPKGDDGSMVSDTGPLLVPTLTNGLSDGEGLSPIRRRRSNSLYVHNNERFNDQVGLFMKVLMERLSQYLSNPPLINELLIKLITRLAHYPQPLIRSYLLNHHLIFKPGIPNLLQVLQGIKVSIDSLAKERAESFPSRLGRARKTLIFQAAVTNGSISEETAAAISAQFRSRSDSHLSDTPSKDNETTNNKDEPVSRRRALTETGRRRIKKRHKVTINMVFSIVMFGEWMKELASLAQEHSVVNPELLIINE</sequence>
<keyword evidence="5" id="KW-1185">Reference proteome</keyword>
<protein>
    <recommendedName>
        <fullName evidence="3">FHF complex subunit HOOK-interacting protein C-terminal domain-containing protein</fullName>
    </recommendedName>
</protein>
<feature type="compositionally biased region" description="Basic and acidic residues" evidence="2">
    <location>
        <begin position="1"/>
        <end position="10"/>
    </location>
</feature>
<feature type="domain" description="FHF complex subunit HOOK-interacting protein C-terminal" evidence="3">
    <location>
        <begin position="647"/>
        <end position="738"/>
    </location>
</feature>
<dbReference type="eggNOG" id="KOG3695">
    <property type="taxonomic scope" value="Eukaryota"/>
</dbReference>
<dbReference type="AlphaFoldDB" id="A0A1X7UDC4"/>
<dbReference type="PANTHER" id="PTHR21705:SF11">
    <property type="entry name" value="FHIP FAMILY PROTEIN CG3558"/>
    <property type="match status" value="1"/>
</dbReference>
<feature type="region of interest" description="Disordered" evidence="2">
    <location>
        <begin position="760"/>
        <end position="798"/>
    </location>
</feature>
<dbReference type="OrthoDB" id="6287422at2759"/>
<proteinExistence type="inferred from homology"/>
<reference evidence="5" key="1">
    <citation type="journal article" date="2010" name="Nature">
        <title>The Amphimedon queenslandica genome and the evolution of animal complexity.</title>
        <authorList>
            <person name="Srivastava M."/>
            <person name="Simakov O."/>
            <person name="Chapman J."/>
            <person name="Fahey B."/>
            <person name="Gauthier M.E."/>
            <person name="Mitros T."/>
            <person name="Richards G.S."/>
            <person name="Conaco C."/>
            <person name="Dacre M."/>
            <person name="Hellsten U."/>
            <person name="Larroux C."/>
            <person name="Putnam N.H."/>
            <person name="Stanke M."/>
            <person name="Adamska M."/>
            <person name="Darling A."/>
            <person name="Degnan S.M."/>
            <person name="Oakley T.H."/>
            <person name="Plachetzki D.C."/>
            <person name="Zhai Y."/>
            <person name="Adamski M."/>
            <person name="Calcino A."/>
            <person name="Cummins S.F."/>
            <person name="Goodstein D.M."/>
            <person name="Harris C."/>
            <person name="Jackson D.J."/>
            <person name="Leys S.P."/>
            <person name="Shu S."/>
            <person name="Woodcroft B.J."/>
            <person name="Vervoort M."/>
            <person name="Kosik K.S."/>
            <person name="Manning G."/>
            <person name="Degnan B.M."/>
            <person name="Rokhsar D.S."/>
        </authorList>
    </citation>
    <scope>NUCLEOTIDE SEQUENCE [LARGE SCALE GENOMIC DNA]</scope>
</reference>
<dbReference type="InterPro" id="IPR045669">
    <property type="entry name" value="FHIP_C"/>
</dbReference>
<feature type="region of interest" description="Disordered" evidence="2">
    <location>
        <begin position="485"/>
        <end position="529"/>
    </location>
</feature>
<accession>A0A1X7UDC4</accession>
<dbReference type="InterPro" id="IPR019384">
    <property type="entry name" value="FHIP"/>
</dbReference>
<dbReference type="Proteomes" id="UP000007879">
    <property type="component" value="Unassembled WGS sequence"/>
</dbReference>
<feature type="region of interest" description="Disordered" evidence="2">
    <location>
        <begin position="1"/>
        <end position="32"/>
    </location>
</feature>
<evidence type="ECO:0000259" key="3">
    <source>
        <dbReference type="Pfam" id="PF19314"/>
    </source>
</evidence>
<evidence type="ECO:0000256" key="2">
    <source>
        <dbReference type="SAM" id="MobiDB-lite"/>
    </source>
</evidence>
<feature type="compositionally biased region" description="Low complexity" evidence="2">
    <location>
        <begin position="518"/>
        <end position="529"/>
    </location>
</feature>
<evidence type="ECO:0000313" key="5">
    <source>
        <dbReference type="Proteomes" id="UP000007879"/>
    </source>
</evidence>
<evidence type="ECO:0000313" key="4">
    <source>
        <dbReference type="EnsemblMetazoa" id="Aqu2.1.25762_001"/>
    </source>
</evidence>
<dbReference type="InParanoid" id="A0A1X7UDC4"/>
<dbReference type="Pfam" id="PF10257">
    <property type="entry name" value="RAI16-like"/>
    <property type="match status" value="1"/>
</dbReference>
<evidence type="ECO:0000256" key="1">
    <source>
        <dbReference type="ARBA" id="ARBA00024336"/>
    </source>
</evidence>
<feature type="compositionally biased region" description="Basic and acidic residues" evidence="2">
    <location>
        <begin position="762"/>
        <end position="797"/>
    </location>
</feature>
<reference evidence="4" key="2">
    <citation type="submission" date="2017-05" db="UniProtKB">
        <authorList>
            <consortium name="EnsemblMetazoa"/>
        </authorList>
    </citation>
    <scope>IDENTIFICATION</scope>
</reference>
<organism evidence="4">
    <name type="scientific">Amphimedon queenslandica</name>
    <name type="common">Sponge</name>
    <dbReference type="NCBI Taxonomy" id="400682"/>
    <lineage>
        <taxon>Eukaryota</taxon>
        <taxon>Metazoa</taxon>
        <taxon>Porifera</taxon>
        <taxon>Demospongiae</taxon>
        <taxon>Heteroscleromorpha</taxon>
        <taxon>Haplosclerida</taxon>
        <taxon>Niphatidae</taxon>
        <taxon>Amphimedon</taxon>
    </lineage>
</organism>
<gene>
    <name evidence="4" type="primary">105313587</name>
</gene>
<comment type="similarity">
    <text evidence="1">Belongs to the FHIP family.</text>
</comment>
<dbReference type="STRING" id="400682.A0A1X7UDC4"/>
<dbReference type="EnsemblMetazoa" id="Aqu2.1.25762_001">
    <property type="protein sequence ID" value="Aqu2.1.25762_001"/>
    <property type="gene ID" value="Aqu2.1.25762"/>
</dbReference>
<feature type="compositionally biased region" description="Acidic residues" evidence="2">
    <location>
        <begin position="20"/>
        <end position="32"/>
    </location>
</feature>
<name>A0A1X7UDC4_AMPQE</name>
<dbReference type="KEGG" id="aqu:105313587"/>
<dbReference type="PANTHER" id="PTHR21705">
    <property type="entry name" value="RAI16 PROTEIN-RELATED"/>
    <property type="match status" value="1"/>
</dbReference>
<dbReference type="EnsemblMetazoa" id="XM_019999378.1">
    <property type="protein sequence ID" value="XP_019854937.1"/>
    <property type="gene ID" value="LOC105313587"/>
</dbReference>